<evidence type="ECO:0000313" key="2">
    <source>
        <dbReference type="Proteomes" id="UP001163603"/>
    </source>
</evidence>
<accession>A0ACC0YML6</accession>
<comment type="caution">
    <text evidence="1">The sequence shown here is derived from an EMBL/GenBank/DDBJ whole genome shotgun (WGS) entry which is preliminary data.</text>
</comment>
<keyword evidence="2" id="KW-1185">Reference proteome</keyword>
<protein>
    <submittedName>
        <fullName evidence="1">Uncharacterized protein</fullName>
    </submittedName>
</protein>
<dbReference type="Proteomes" id="UP001163603">
    <property type="component" value="Chromosome 5"/>
</dbReference>
<reference evidence="2" key="1">
    <citation type="journal article" date="2023" name="G3 (Bethesda)">
        <title>Genome assembly and association tests identify interacting loci associated with vigor, precocity, and sex in interspecific pistachio rootstocks.</title>
        <authorList>
            <person name="Palmer W."/>
            <person name="Jacygrad E."/>
            <person name="Sagayaradj S."/>
            <person name="Cavanaugh K."/>
            <person name="Han R."/>
            <person name="Bertier L."/>
            <person name="Beede B."/>
            <person name="Kafkas S."/>
            <person name="Golino D."/>
            <person name="Preece J."/>
            <person name="Michelmore R."/>
        </authorList>
    </citation>
    <scope>NUCLEOTIDE SEQUENCE [LARGE SCALE GENOMIC DNA]</scope>
</reference>
<organism evidence="1 2">
    <name type="scientific">Pistacia integerrima</name>
    <dbReference type="NCBI Taxonomy" id="434235"/>
    <lineage>
        <taxon>Eukaryota</taxon>
        <taxon>Viridiplantae</taxon>
        <taxon>Streptophyta</taxon>
        <taxon>Embryophyta</taxon>
        <taxon>Tracheophyta</taxon>
        <taxon>Spermatophyta</taxon>
        <taxon>Magnoliopsida</taxon>
        <taxon>eudicotyledons</taxon>
        <taxon>Gunneridae</taxon>
        <taxon>Pentapetalae</taxon>
        <taxon>rosids</taxon>
        <taxon>malvids</taxon>
        <taxon>Sapindales</taxon>
        <taxon>Anacardiaceae</taxon>
        <taxon>Pistacia</taxon>
    </lineage>
</organism>
<gene>
    <name evidence="1" type="ORF">Pint_27280</name>
</gene>
<dbReference type="EMBL" id="CM047740">
    <property type="protein sequence ID" value="KAJ0039682.1"/>
    <property type="molecule type" value="Genomic_DNA"/>
</dbReference>
<name>A0ACC0YML6_9ROSI</name>
<proteinExistence type="predicted"/>
<sequence>MEGSSVVSRIDRKSSIETEPRTLSIDQIQYAREAALYVLNTMSIEEAMNVFMKVCRDWKPVESGKKQDGERMMEIGEELQYLEDELQCPLLKDVASAPF</sequence>
<evidence type="ECO:0000313" key="1">
    <source>
        <dbReference type="EMBL" id="KAJ0039682.1"/>
    </source>
</evidence>